<sequence>MYIWFKYKKGESVEIWFIGRNVNELKEQIKNKLKNQFGKFDINQITLRAHGKCESLRAEMVINEAFETSYDKPTFCVQCYNKEGEPLDKFELFKMYNNEDLNKFLRRVKARGLENINDSNREPKVVTSFEDIQDYEYYRISASFITAKSKGVAWMKFEDMALENEMTLAVKNVINKTFKSPVKEFPNRIMHDESGKPIMEWDKILLCRDKVFLCESKYKITEEKIDAIVERVKEFPEKLKATKDFEFKQLSDMEYIGVACAMLFPIKLRQKSLNELGLIIAYPRGSRYCVKIPPKMDESENVCNLL</sequence>
<dbReference type="OrthoDB" id="2417211at2759"/>
<gene>
    <name evidence="1" type="ORF">C1645_701088</name>
</gene>
<reference evidence="1 2" key="1">
    <citation type="submission" date="2018-06" db="EMBL/GenBank/DDBJ databases">
        <title>Comparative genomics reveals the genomic features of Rhizophagus irregularis, R. cerebriforme, R. diaphanum and Gigaspora rosea, and their symbiotic lifestyle signature.</title>
        <authorList>
            <person name="Morin E."/>
            <person name="San Clemente H."/>
            <person name="Chen E.C.H."/>
            <person name="De La Providencia I."/>
            <person name="Hainaut M."/>
            <person name="Kuo A."/>
            <person name="Kohler A."/>
            <person name="Murat C."/>
            <person name="Tang N."/>
            <person name="Roy S."/>
            <person name="Loubradou J."/>
            <person name="Henrissat B."/>
            <person name="Grigoriev I.V."/>
            <person name="Corradi N."/>
            <person name="Roux C."/>
            <person name="Martin F.M."/>
        </authorList>
    </citation>
    <scope>NUCLEOTIDE SEQUENCE [LARGE SCALE GENOMIC DNA]</scope>
    <source>
        <strain evidence="1 2">DAOM 227022</strain>
    </source>
</reference>
<dbReference type="EMBL" id="QKYT01000846">
    <property type="protein sequence ID" value="RIA81108.1"/>
    <property type="molecule type" value="Genomic_DNA"/>
</dbReference>
<name>A0A397S535_9GLOM</name>
<keyword evidence="2" id="KW-1185">Reference proteome</keyword>
<dbReference type="AlphaFoldDB" id="A0A397S535"/>
<accession>A0A397S535</accession>
<dbReference type="Proteomes" id="UP000265703">
    <property type="component" value="Unassembled WGS sequence"/>
</dbReference>
<organism evidence="1 2">
    <name type="scientific">Glomus cerebriforme</name>
    <dbReference type="NCBI Taxonomy" id="658196"/>
    <lineage>
        <taxon>Eukaryota</taxon>
        <taxon>Fungi</taxon>
        <taxon>Fungi incertae sedis</taxon>
        <taxon>Mucoromycota</taxon>
        <taxon>Glomeromycotina</taxon>
        <taxon>Glomeromycetes</taxon>
        <taxon>Glomerales</taxon>
        <taxon>Glomeraceae</taxon>
        <taxon>Glomus</taxon>
    </lineage>
</organism>
<comment type="caution">
    <text evidence="1">The sequence shown here is derived from an EMBL/GenBank/DDBJ whole genome shotgun (WGS) entry which is preliminary data.</text>
</comment>
<evidence type="ECO:0000313" key="2">
    <source>
        <dbReference type="Proteomes" id="UP000265703"/>
    </source>
</evidence>
<proteinExistence type="predicted"/>
<evidence type="ECO:0000313" key="1">
    <source>
        <dbReference type="EMBL" id="RIA81108.1"/>
    </source>
</evidence>
<protein>
    <submittedName>
        <fullName evidence="1">Uncharacterized protein</fullName>
    </submittedName>
</protein>